<name>A0A1I6NW43_9FLAO</name>
<dbReference type="Pfam" id="PF20050">
    <property type="entry name" value="DUF6452"/>
    <property type="match status" value="1"/>
</dbReference>
<dbReference type="InterPro" id="IPR045607">
    <property type="entry name" value="DUF6452"/>
</dbReference>
<organism evidence="1 2">
    <name type="scientific">Lutibacter maritimus</name>
    <dbReference type="NCBI Taxonomy" id="593133"/>
    <lineage>
        <taxon>Bacteria</taxon>
        <taxon>Pseudomonadati</taxon>
        <taxon>Bacteroidota</taxon>
        <taxon>Flavobacteriia</taxon>
        <taxon>Flavobacteriales</taxon>
        <taxon>Flavobacteriaceae</taxon>
        <taxon>Lutibacter</taxon>
    </lineage>
</organism>
<protein>
    <submittedName>
        <fullName evidence="1">Uncharacterized protein</fullName>
    </submittedName>
</protein>
<gene>
    <name evidence="1" type="ORF">SAMN04488006_0648</name>
</gene>
<dbReference type="STRING" id="593133.SAMN04488006_0648"/>
<evidence type="ECO:0000313" key="2">
    <source>
        <dbReference type="Proteomes" id="UP000199312"/>
    </source>
</evidence>
<dbReference type="AlphaFoldDB" id="A0A1I6NW43"/>
<dbReference type="OrthoDB" id="663527at2"/>
<reference evidence="2" key="1">
    <citation type="submission" date="2016-10" db="EMBL/GenBank/DDBJ databases">
        <authorList>
            <person name="Varghese N."/>
            <person name="Submissions S."/>
        </authorList>
    </citation>
    <scope>NUCLEOTIDE SEQUENCE [LARGE SCALE GENOMIC DNA]</scope>
    <source>
        <strain evidence="2">DSM 24450</strain>
    </source>
</reference>
<dbReference type="RefSeq" id="WP_090222567.1">
    <property type="nucleotide sequence ID" value="NZ_FOZP01000001.1"/>
</dbReference>
<dbReference type="EMBL" id="FOZP01000001">
    <property type="protein sequence ID" value="SFS32177.1"/>
    <property type="molecule type" value="Genomic_DNA"/>
</dbReference>
<accession>A0A1I6NW43</accession>
<proteinExistence type="predicted"/>
<keyword evidence="2" id="KW-1185">Reference proteome</keyword>
<dbReference type="Proteomes" id="UP000199312">
    <property type="component" value="Unassembled WGS sequence"/>
</dbReference>
<sequence length="149" mass="17020">MKKYSLLLFILIVALTNCEKDDICIEATTPNLIIKFYDTNDPETSKAVNSLTVTANEKEDIYTGVSLDSIIIPLNLSENSTTYKFQSGTKTDTIIFNYDRKDVFVSRSCGYKTVFENFTMQTTNNWIKSYVINNSTIENETNAHINIYH</sequence>
<evidence type="ECO:0000313" key="1">
    <source>
        <dbReference type="EMBL" id="SFS32177.1"/>
    </source>
</evidence>